<name>A0A172TSG0_9BACT</name>
<protein>
    <submittedName>
        <fullName evidence="1">Uncharacterized protein</fullName>
    </submittedName>
</protein>
<evidence type="ECO:0000313" key="1">
    <source>
        <dbReference type="EMBL" id="ANE49970.1"/>
    </source>
</evidence>
<organism evidence="1 2">
    <name type="scientific">Flavisolibacter tropicus</name>
    <dbReference type="NCBI Taxonomy" id="1492898"/>
    <lineage>
        <taxon>Bacteria</taxon>
        <taxon>Pseudomonadati</taxon>
        <taxon>Bacteroidota</taxon>
        <taxon>Chitinophagia</taxon>
        <taxon>Chitinophagales</taxon>
        <taxon>Chitinophagaceae</taxon>
        <taxon>Flavisolibacter</taxon>
    </lineage>
</organism>
<dbReference type="AlphaFoldDB" id="A0A172TSG0"/>
<keyword evidence="2" id="KW-1185">Reference proteome</keyword>
<reference evidence="1 2" key="2">
    <citation type="journal article" date="2016" name="Int. J. Syst. Evol. Microbiol.">
        <title>Flavisolibacter tropicus sp. nov., isolated from tropical soil.</title>
        <authorList>
            <person name="Lee J.J."/>
            <person name="Kang M.S."/>
            <person name="Kim G.S."/>
            <person name="Lee C.S."/>
            <person name="Lim S."/>
            <person name="Lee J."/>
            <person name="Roh S.H."/>
            <person name="Kang H."/>
            <person name="Ha J.M."/>
            <person name="Bae S."/>
            <person name="Jung H.Y."/>
            <person name="Kim M.K."/>
        </authorList>
    </citation>
    <scope>NUCLEOTIDE SEQUENCE [LARGE SCALE GENOMIC DNA]</scope>
    <source>
        <strain evidence="1 2">LCS9</strain>
    </source>
</reference>
<dbReference type="Proteomes" id="UP000077177">
    <property type="component" value="Chromosome"/>
</dbReference>
<proteinExistence type="predicted"/>
<dbReference type="KEGG" id="fla:SY85_05110"/>
<dbReference type="STRING" id="1492898.SY85_05110"/>
<dbReference type="EMBL" id="CP011390">
    <property type="protein sequence ID" value="ANE49970.1"/>
    <property type="molecule type" value="Genomic_DNA"/>
</dbReference>
<reference evidence="2" key="1">
    <citation type="submission" date="2015-01" db="EMBL/GenBank/DDBJ databases">
        <title>Flavisolibacter sp./LCS9/ whole genome sequencing.</title>
        <authorList>
            <person name="Kim M.K."/>
            <person name="Srinivasan S."/>
            <person name="Lee J.-J."/>
        </authorList>
    </citation>
    <scope>NUCLEOTIDE SEQUENCE [LARGE SCALE GENOMIC DNA]</scope>
    <source>
        <strain evidence="2">LCS9</strain>
    </source>
</reference>
<sequence>MEYQYLGDRNTTLILKNKLRKAVRRNDGKCKRGKNGTMLVEFENGEKHVIIGRLLRKVKK</sequence>
<gene>
    <name evidence="1" type="ORF">SY85_05110</name>
</gene>
<evidence type="ECO:0000313" key="2">
    <source>
        <dbReference type="Proteomes" id="UP000077177"/>
    </source>
</evidence>
<accession>A0A172TSG0</accession>